<proteinExistence type="predicted"/>
<protein>
    <submittedName>
        <fullName evidence="2">Uncharacterized protein</fullName>
    </submittedName>
</protein>
<organism evidence="2 3">
    <name type="scientific">Suillus discolor</name>
    <dbReference type="NCBI Taxonomy" id="1912936"/>
    <lineage>
        <taxon>Eukaryota</taxon>
        <taxon>Fungi</taxon>
        <taxon>Dikarya</taxon>
        <taxon>Basidiomycota</taxon>
        <taxon>Agaricomycotina</taxon>
        <taxon>Agaricomycetes</taxon>
        <taxon>Agaricomycetidae</taxon>
        <taxon>Boletales</taxon>
        <taxon>Suillineae</taxon>
        <taxon>Suillaceae</taxon>
        <taxon>Suillus</taxon>
    </lineage>
</organism>
<comment type="caution">
    <text evidence="2">The sequence shown here is derived from an EMBL/GenBank/DDBJ whole genome shotgun (WGS) entry which is preliminary data.</text>
</comment>
<name>A0A9P7JLH1_9AGAM</name>
<evidence type="ECO:0000313" key="3">
    <source>
        <dbReference type="Proteomes" id="UP000823399"/>
    </source>
</evidence>
<dbReference type="Proteomes" id="UP000823399">
    <property type="component" value="Unassembled WGS sequence"/>
</dbReference>
<dbReference type="EMBL" id="JABBWM010000145">
    <property type="protein sequence ID" value="KAG2086459.1"/>
    <property type="molecule type" value="Genomic_DNA"/>
</dbReference>
<feature type="region of interest" description="Disordered" evidence="1">
    <location>
        <begin position="1"/>
        <end position="32"/>
    </location>
</feature>
<evidence type="ECO:0000313" key="2">
    <source>
        <dbReference type="EMBL" id="KAG2086459.1"/>
    </source>
</evidence>
<keyword evidence="3" id="KW-1185">Reference proteome</keyword>
<dbReference type="OrthoDB" id="2665190at2759"/>
<reference evidence="2" key="1">
    <citation type="journal article" date="2020" name="New Phytol.">
        <title>Comparative genomics reveals dynamic genome evolution in host specialist ectomycorrhizal fungi.</title>
        <authorList>
            <person name="Lofgren L.A."/>
            <person name="Nguyen N.H."/>
            <person name="Vilgalys R."/>
            <person name="Ruytinx J."/>
            <person name="Liao H.L."/>
            <person name="Branco S."/>
            <person name="Kuo A."/>
            <person name="LaButti K."/>
            <person name="Lipzen A."/>
            <person name="Andreopoulos W."/>
            <person name="Pangilinan J."/>
            <person name="Riley R."/>
            <person name="Hundley H."/>
            <person name="Na H."/>
            <person name="Barry K."/>
            <person name="Grigoriev I.V."/>
            <person name="Stajich J.E."/>
            <person name="Kennedy P.G."/>
        </authorList>
    </citation>
    <scope>NUCLEOTIDE SEQUENCE</scope>
    <source>
        <strain evidence="2">FC423</strain>
    </source>
</reference>
<dbReference type="RefSeq" id="XP_041284920.1">
    <property type="nucleotide sequence ID" value="XM_041434562.1"/>
</dbReference>
<evidence type="ECO:0000256" key="1">
    <source>
        <dbReference type="SAM" id="MobiDB-lite"/>
    </source>
</evidence>
<accession>A0A9P7JLH1</accession>
<gene>
    <name evidence="2" type="ORF">F5147DRAFT_659215</name>
</gene>
<dbReference type="AlphaFoldDB" id="A0A9P7JLH1"/>
<feature type="compositionally biased region" description="Acidic residues" evidence="1">
    <location>
        <begin position="20"/>
        <end position="32"/>
    </location>
</feature>
<sequence>MEDRHLEGEESPMDVSHPGDDEDEGDHFGVEEPDFFELGKNTSGESLINALDEIHHFPQPDTVSSMIPVWLYVPQRPEVLQQLVQLNHAFVMLTKGSYDLIGYLADHYQISPIYCDTALKQGQPWLHQLYQIGWLILEEADTTQLVLHALFHMMKREPSQPVVLISVRSAPLIVDLIPKVFHCQRGRSVQFHPAPFPYGYPPPAYPTATPTAQSTSEAQASSSNIVKTYPLDTPLSSDAFSTIDLQPMSNADLDFGYQHWGLSTTTSISSVSESTWPVSNELIEASYKQPVLNNFHPDLQWRDKNASEWTNLNQSQRSTLNREMKQSLWPRIVLLTRWLFMGALWIGQDRDSLSVSPADVRRLITNSFLIALDMINTSYEEMLAQQVIVIEDGQTVSVGWKAFRVNLAKTLDNVKAELRKVIKVHNMEERINYFVSLLNSDKRYQVQQAISELIVEQLFRELLWASLLHPISGLGDEGRNGRVADLFPEEILSKFKCLAQQPIYSTMTVVLKEINPSNIDYHTPDIMHVIIMSALDEMYAQPHLYPDFRGAVMALPFLTERNVLPIEPKSQRPGFVSNRSRRRRMLDVVDINTQSNTNDASMDVFGEVPNNGGFTYEKSLRSVWDVPESYFTVWGTSLSQIPVVQCQPLGSIWSEFCYVSYSCAACTLHRQFFSTFLITFSSPDGSFVPATRRPYQARSHSPSSENLEAAPPQRLYVTRRYSAPQTHVSTEPCVSDANKSRLRSPSIYNDPSPLSCFSKSSVFVSGYISRSCASGALSVTLRLMARFIASQKLRTELYVLSFLLKDRVYPGNLWELVGERSIEATQEEILRRHQSTCTSRDDERHATIEQMLMDERKKRCQMEEERQAPISLNCISPSLPLSSTWVTTDVQEAFYNAFQEELNMQAELMTMSLATRHNNTYLRNLGLDLLILQSKTRCTEAEIELYNVAIENAHGFDLCGSSSKTPLDRTIRRPLCKAVHCYNEDEEVDDGSEGYEDYEDWKL</sequence>
<dbReference type="GeneID" id="64696821"/>